<protein>
    <submittedName>
        <fullName evidence="1">Uncharacterized protein</fullName>
    </submittedName>
</protein>
<evidence type="ECO:0000313" key="2">
    <source>
        <dbReference type="Proteomes" id="UP000276133"/>
    </source>
</evidence>
<accession>A0A3M7QQS4</accession>
<keyword evidence="2" id="KW-1185">Reference proteome</keyword>
<dbReference type="Proteomes" id="UP000276133">
    <property type="component" value="Unassembled WGS sequence"/>
</dbReference>
<reference evidence="1 2" key="1">
    <citation type="journal article" date="2018" name="Sci. Rep.">
        <title>Genomic signatures of local adaptation to the degree of environmental predictability in rotifers.</title>
        <authorList>
            <person name="Franch-Gras L."/>
            <person name="Hahn C."/>
            <person name="Garcia-Roger E.M."/>
            <person name="Carmona M.J."/>
            <person name="Serra M."/>
            <person name="Gomez A."/>
        </authorList>
    </citation>
    <scope>NUCLEOTIDE SEQUENCE [LARGE SCALE GENOMIC DNA]</scope>
    <source>
        <strain evidence="1">HYR1</strain>
    </source>
</reference>
<organism evidence="1 2">
    <name type="scientific">Brachionus plicatilis</name>
    <name type="common">Marine rotifer</name>
    <name type="synonym">Brachionus muelleri</name>
    <dbReference type="NCBI Taxonomy" id="10195"/>
    <lineage>
        <taxon>Eukaryota</taxon>
        <taxon>Metazoa</taxon>
        <taxon>Spiralia</taxon>
        <taxon>Gnathifera</taxon>
        <taxon>Rotifera</taxon>
        <taxon>Eurotatoria</taxon>
        <taxon>Monogononta</taxon>
        <taxon>Pseudotrocha</taxon>
        <taxon>Ploima</taxon>
        <taxon>Brachionidae</taxon>
        <taxon>Brachionus</taxon>
    </lineage>
</organism>
<sequence>MLKPNVRYAIFLSQYKIVTKSIIFLLFKFYHYFHSQPYLNSDWNIRKKSNYSLNQIFERSHKT</sequence>
<dbReference type="EMBL" id="REGN01005359">
    <property type="protein sequence ID" value="RNA13633.1"/>
    <property type="molecule type" value="Genomic_DNA"/>
</dbReference>
<proteinExistence type="predicted"/>
<comment type="caution">
    <text evidence="1">The sequence shown here is derived from an EMBL/GenBank/DDBJ whole genome shotgun (WGS) entry which is preliminary data.</text>
</comment>
<dbReference type="AlphaFoldDB" id="A0A3M7QQS4"/>
<gene>
    <name evidence="1" type="ORF">BpHYR1_053639</name>
</gene>
<name>A0A3M7QQS4_BRAPC</name>
<evidence type="ECO:0000313" key="1">
    <source>
        <dbReference type="EMBL" id="RNA13633.1"/>
    </source>
</evidence>